<reference evidence="3 4" key="1">
    <citation type="submission" date="2013-10" db="EMBL/GenBank/DDBJ databases">
        <title>Salinisphaera halophila YIM 95161 Genome Sequencing.</title>
        <authorList>
            <person name="Lai Q."/>
            <person name="Li C."/>
            <person name="Shao Z."/>
        </authorList>
    </citation>
    <scope>NUCLEOTIDE SEQUENCE [LARGE SCALE GENOMIC DNA]</scope>
    <source>
        <strain evidence="3 4">YIM 95161</strain>
    </source>
</reference>
<evidence type="ECO:0000259" key="2">
    <source>
        <dbReference type="PROSITE" id="PS51352"/>
    </source>
</evidence>
<dbReference type="PANTHER" id="PTHR42852:SF13">
    <property type="entry name" value="PROTEIN DIPZ"/>
    <property type="match status" value="1"/>
</dbReference>
<proteinExistence type="predicted"/>
<dbReference type="OrthoDB" id="9796554at2"/>
<dbReference type="InterPro" id="IPR000866">
    <property type="entry name" value="AhpC/TSA"/>
</dbReference>
<dbReference type="InterPro" id="IPR050553">
    <property type="entry name" value="Thioredoxin_ResA/DsbE_sf"/>
</dbReference>
<comment type="caution">
    <text evidence="3">The sequence shown here is derived from an EMBL/GenBank/DDBJ whole genome shotgun (WGS) entry which is preliminary data.</text>
</comment>
<dbReference type="InterPro" id="IPR036249">
    <property type="entry name" value="Thioredoxin-like_sf"/>
</dbReference>
<dbReference type="Pfam" id="PF00578">
    <property type="entry name" value="AhpC-TSA"/>
    <property type="match status" value="1"/>
</dbReference>
<sequence length="181" mass="19440">MSRGARIVAGLLVLAAVLGGGVLAYRWAAPAQPPRPDFTLPGLDGEPRSVSEFDGDVLVLNFWATWCAPCRREIPMLVEAQDDYGDDGLTIVGIAVDTRGAVADFAREYEIDYPVLVDPTEAARVQDRYTGADTPAGVLPYTVVVNRSGRIVARVAGELTRAHLDRLVQGPLKATPPAETR</sequence>
<dbReference type="GO" id="GO:0016209">
    <property type="term" value="F:antioxidant activity"/>
    <property type="evidence" value="ECO:0007669"/>
    <property type="project" value="InterPro"/>
</dbReference>
<evidence type="ECO:0000256" key="1">
    <source>
        <dbReference type="ARBA" id="ARBA00023284"/>
    </source>
</evidence>
<organism evidence="3 4">
    <name type="scientific">Salinisphaera orenii YIM 95161</name>
    <dbReference type="NCBI Taxonomy" id="1051139"/>
    <lineage>
        <taxon>Bacteria</taxon>
        <taxon>Pseudomonadati</taxon>
        <taxon>Pseudomonadota</taxon>
        <taxon>Gammaproteobacteria</taxon>
        <taxon>Salinisphaerales</taxon>
        <taxon>Salinisphaeraceae</taxon>
        <taxon>Salinisphaera</taxon>
    </lineage>
</organism>
<dbReference type="EMBL" id="AYKF01000121">
    <property type="protein sequence ID" value="ROO25078.1"/>
    <property type="molecule type" value="Genomic_DNA"/>
</dbReference>
<evidence type="ECO:0000313" key="4">
    <source>
        <dbReference type="Proteomes" id="UP000285123"/>
    </source>
</evidence>
<name>A0A423PHG7_9GAMM</name>
<dbReference type="RefSeq" id="WP_123592205.1">
    <property type="nucleotide sequence ID" value="NZ_AYKF01000121.1"/>
</dbReference>
<feature type="domain" description="Thioredoxin" evidence="2">
    <location>
        <begin position="29"/>
        <end position="173"/>
    </location>
</feature>
<dbReference type="AlphaFoldDB" id="A0A423PHG7"/>
<dbReference type="InterPro" id="IPR017937">
    <property type="entry name" value="Thioredoxin_CS"/>
</dbReference>
<gene>
    <name evidence="3" type="ORF">SAHL_14945</name>
</gene>
<dbReference type="Proteomes" id="UP000285123">
    <property type="component" value="Unassembled WGS sequence"/>
</dbReference>
<dbReference type="Gene3D" id="3.40.30.10">
    <property type="entry name" value="Glutaredoxin"/>
    <property type="match status" value="1"/>
</dbReference>
<accession>A0A423PHG7</accession>
<dbReference type="PANTHER" id="PTHR42852">
    <property type="entry name" value="THIOL:DISULFIDE INTERCHANGE PROTEIN DSBE"/>
    <property type="match status" value="1"/>
</dbReference>
<dbReference type="CDD" id="cd02966">
    <property type="entry name" value="TlpA_like_family"/>
    <property type="match status" value="1"/>
</dbReference>
<dbReference type="GO" id="GO:0015036">
    <property type="term" value="F:disulfide oxidoreductase activity"/>
    <property type="evidence" value="ECO:0007669"/>
    <property type="project" value="UniProtKB-ARBA"/>
</dbReference>
<dbReference type="SUPFAM" id="SSF52833">
    <property type="entry name" value="Thioredoxin-like"/>
    <property type="match status" value="1"/>
</dbReference>
<evidence type="ECO:0000313" key="3">
    <source>
        <dbReference type="EMBL" id="ROO25078.1"/>
    </source>
</evidence>
<dbReference type="PROSITE" id="PS00194">
    <property type="entry name" value="THIOREDOXIN_1"/>
    <property type="match status" value="1"/>
</dbReference>
<protein>
    <submittedName>
        <fullName evidence="3">Thioredoxin</fullName>
    </submittedName>
</protein>
<keyword evidence="1" id="KW-0676">Redox-active center</keyword>
<dbReference type="PROSITE" id="PS51352">
    <property type="entry name" value="THIOREDOXIN_2"/>
    <property type="match status" value="1"/>
</dbReference>
<dbReference type="InterPro" id="IPR013766">
    <property type="entry name" value="Thioredoxin_domain"/>
</dbReference>